<protein>
    <submittedName>
        <fullName evidence="2">Glycosyl transferase</fullName>
    </submittedName>
</protein>
<dbReference type="Gene3D" id="3.90.550.20">
    <property type="match status" value="1"/>
</dbReference>
<dbReference type="InterPro" id="IPR051706">
    <property type="entry name" value="Glycosyltransferase_domain"/>
</dbReference>
<sequence>MIPKVIHYCWLSDEPYPDGILACIYSWKKYLPDYEFKLWNFKCFDIDSSQWVKTAFYAGKYAFASDYIRAYALYNYGGIYLDCDVEVLKSFDDLLHLPYFIGKEKSESVIEAATIGFEKGHPLMKYLLDYYQDRPFYVKGNHEYNWDFDIQVMPLIMLNIINQHFTLKEIQKVDEFDFSPEVISIFPVDYFSPKTFDTRELEVTPRTYSIHHFSGSWLKDSKKKMRKFKWYRFLGFFFKKYRMS</sequence>
<dbReference type="RefSeq" id="WP_005677014.1">
    <property type="nucleotide sequence ID" value="NZ_CAXSJX010000023.1"/>
</dbReference>
<dbReference type="PANTHER" id="PTHR32385">
    <property type="entry name" value="MANNOSYL PHOSPHORYLINOSITOL CERAMIDE SYNTHASE"/>
    <property type="match status" value="1"/>
</dbReference>
<evidence type="ECO:0000313" key="3">
    <source>
        <dbReference type="Proteomes" id="UP000475905"/>
    </source>
</evidence>
<dbReference type="Pfam" id="PF04488">
    <property type="entry name" value="Gly_transf_sug"/>
    <property type="match status" value="1"/>
</dbReference>
<evidence type="ECO:0000256" key="1">
    <source>
        <dbReference type="ARBA" id="ARBA00022679"/>
    </source>
</evidence>
<dbReference type="InterPro" id="IPR007577">
    <property type="entry name" value="GlycoTrfase_DXD_sugar-bd_CS"/>
</dbReference>
<proteinExistence type="predicted"/>
<gene>
    <name evidence="2" type="ORF">F2Y36_02390</name>
</gene>
<evidence type="ECO:0000313" key="2">
    <source>
        <dbReference type="EMBL" id="KAA5465853.1"/>
    </source>
</evidence>
<dbReference type="KEGG" id="bcac:CGC64_04455"/>
<dbReference type="SUPFAM" id="SSF53448">
    <property type="entry name" value="Nucleotide-diphospho-sugar transferases"/>
    <property type="match status" value="1"/>
</dbReference>
<accession>A0A6L3KX41</accession>
<dbReference type="AlphaFoldDB" id="A0A6L3KX41"/>
<dbReference type="Proteomes" id="UP000475905">
    <property type="component" value="Unassembled WGS sequence"/>
</dbReference>
<keyword evidence="1 2" id="KW-0808">Transferase</keyword>
<dbReference type="PANTHER" id="PTHR32385:SF15">
    <property type="entry name" value="INOSITOL PHOSPHOCERAMIDE MANNOSYLTRANSFERASE 1"/>
    <property type="match status" value="1"/>
</dbReference>
<dbReference type="InterPro" id="IPR029044">
    <property type="entry name" value="Nucleotide-diphossugar_trans"/>
</dbReference>
<dbReference type="GO" id="GO:0016020">
    <property type="term" value="C:membrane"/>
    <property type="evidence" value="ECO:0007669"/>
    <property type="project" value="GOC"/>
</dbReference>
<reference evidence="2 3" key="1">
    <citation type="journal article" date="2019" name="Nat. Med.">
        <title>A library of human gut bacterial isolates paired with longitudinal multiomics data enables mechanistic microbiome research.</title>
        <authorList>
            <person name="Poyet M."/>
            <person name="Groussin M."/>
            <person name="Gibbons S.M."/>
            <person name="Avila-Pacheco J."/>
            <person name="Jiang X."/>
            <person name="Kearney S.M."/>
            <person name="Perrotta A.R."/>
            <person name="Berdy B."/>
            <person name="Zhao S."/>
            <person name="Lieberman T.D."/>
            <person name="Swanson P.K."/>
            <person name="Smith M."/>
            <person name="Roesemann S."/>
            <person name="Alexander J.E."/>
            <person name="Rich S.A."/>
            <person name="Livny J."/>
            <person name="Vlamakis H."/>
            <person name="Clish C."/>
            <person name="Bullock K."/>
            <person name="Deik A."/>
            <person name="Scott J."/>
            <person name="Pierce K.A."/>
            <person name="Xavier R.J."/>
            <person name="Alm E.J."/>
        </authorList>
    </citation>
    <scope>NUCLEOTIDE SEQUENCE [LARGE SCALE GENOMIC DNA]</scope>
    <source>
        <strain evidence="2 3">BIOML-A31</strain>
    </source>
</reference>
<name>A0A6L3KX41_9BACE</name>
<comment type="caution">
    <text evidence="2">The sequence shown here is derived from an EMBL/GenBank/DDBJ whole genome shotgun (WGS) entry which is preliminary data.</text>
</comment>
<dbReference type="EMBL" id="VVYP01000002">
    <property type="protein sequence ID" value="KAA5465853.1"/>
    <property type="molecule type" value="Genomic_DNA"/>
</dbReference>
<dbReference type="GO" id="GO:0000030">
    <property type="term" value="F:mannosyltransferase activity"/>
    <property type="evidence" value="ECO:0007669"/>
    <property type="project" value="TreeGrafter"/>
</dbReference>
<dbReference type="GO" id="GO:0051999">
    <property type="term" value="P:mannosyl-inositol phosphorylceramide biosynthetic process"/>
    <property type="evidence" value="ECO:0007669"/>
    <property type="project" value="TreeGrafter"/>
</dbReference>
<organism evidence="2 3">
    <name type="scientific">Bacteroides caccae</name>
    <dbReference type="NCBI Taxonomy" id="47678"/>
    <lineage>
        <taxon>Bacteria</taxon>
        <taxon>Pseudomonadati</taxon>
        <taxon>Bacteroidota</taxon>
        <taxon>Bacteroidia</taxon>
        <taxon>Bacteroidales</taxon>
        <taxon>Bacteroidaceae</taxon>
        <taxon>Bacteroides</taxon>
    </lineage>
</organism>